<dbReference type="Proteomes" id="UP000189681">
    <property type="component" value="Unassembled WGS sequence"/>
</dbReference>
<reference evidence="1 2" key="1">
    <citation type="journal article" date="2017" name="Water Res.">
        <title>Discovery and metagenomic analysis of an anammox bacterial enrichment related to Candidatus "Brocadia caroliniensis" in a full-scale glycerol-fed nitritation-denitritation separate centrate treatment process.</title>
        <authorList>
            <person name="Park H."/>
            <person name="Brotto A.C."/>
            <person name="van Loosdrecht M.C."/>
            <person name="Chandran K."/>
        </authorList>
    </citation>
    <scope>NUCLEOTIDE SEQUENCE [LARGE SCALE GENOMIC DNA]</scope>
    <source>
        <strain evidence="1">26THWARD</strain>
    </source>
</reference>
<name>A0A1V4ARM4_9BACT</name>
<gene>
    <name evidence="1" type="ORF">AYP45_13115</name>
</gene>
<dbReference type="AlphaFoldDB" id="A0A1V4ARM4"/>
<sequence>MLRHIAILLCFTGLFTAKTTYGYSHNESVREGNASGEATKIQAEHHGVKRDLGFSNFLEGWLTPWQHYEKTKDHAPRVPLLRITPAFFQREIRFNYIYIDDEHHGEADVNEFAFALELPLTLRFKIDIESEVLHVNTVEDSDNVGFGDTRLALRAMLFENNTVSLSTGSVINIPTGDADRGLGEEITALGQQLACWIDLGHRISLHTFLGVDVPTGGNDKDDADMDFLYGAAVSKTFTIHENHVLHGITPFLEINGHRGFGLDEEKQYFTDLLPGVRFDLSHELYVLAGYELPLNGSEEFDERVWFSVIKDF</sequence>
<accession>A0A1V4ARM4</accession>
<dbReference type="InterPro" id="IPR025737">
    <property type="entry name" value="FApF"/>
</dbReference>
<organism evidence="1 2">
    <name type="scientific">Candidatus Brocadia carolinensis</name>
    <dbReference type="NCBI Taxonomy" id="1004156"/>
    <lineage>
        <taxon>Bacteria</taxon>
        <taxon>Pseudomonadati</taxon>
        <taxon>Planctomycetota</taxon>
        <taxon>Candidatus Brocadiia</taxon>
        <taxon>Candidatus Brocadiales</taxon>
        <taxon>Candidatus Brocadiaceae</taxon>
        <taxon>Candidatus Brocadia</taxon>
    </lineage>
</organism>
<dbReference type="Pfam" id="PF13557">
    <property type="entry name" value="Phenol_MetA_deg"/>
    <property type="match status" value="1"/>
</dbReference>
<protein>
    <submittedName>
        <fullName evidence="1">Uncharacterized protein</fullName>
    </submittedName>
</protein>
<dbReference type="EMBL" id="AYTS01000121">
    <property type="protein sequence ID" value="OOP55736.1"/>
    <property type="molecule type" value="Genomic_DNA"/>
</dbReference>
<comment type="caution">
    <text evidence="1">The sequence shown here is derived from an EMBL/GenBank/DDBJ whole genome shotgun (WGS) entry which is preliminary data.</text>
</comment>
<proteinExistence type="predicted"/>
<evidence type="ECO:0000313" key="1">
    <source>
        <dbReference type="EMBL" id="OOP55736.1"/>
    </source>
</evidence>
<evidence type="ECO:0000313" key="2">
    <source>
        <dbReference type="Proteomes" id="UP000189681"/>
    </source>
</evidence>